<dbReference type="STRING" id="1206466.K0KNX7"/>
<dbReference type="InterPro" id="IPR019410">
    <property type="entry name" value="Methyltransf_16"/>
</dbReference>
<name>K0KNX7_WICCF</name>
<dbReference type="AlphaFoldDB" id="K0KNX7"/>
<evidence type="ECO:0000313" key="1">
    <source>
        <dbReference type="EMBL" id="CCH46980.1"/>
    </source>
</evidence>
<dbReference type="GO" id="GO:0008757">
    <property type="term" value="F:S-adenosylmethionine-dependent methyltransferase activity"/>
    <property type="evidence" value="ECO:0007669"/>
    <property type="project" value="UniProtKB-ARBA"/>
</dbReference>
<keyword evidence="2" id="KW-1185">Reference proteome</keyword>
<evidence type="ECO:0000313" key="2">
    <source>
        <dbReference type="Proteomes" id="UP000009328"/>
    </source>
</evidence>
<dbReference type="PANTHER" id="PTHR14614:SF130">
    <property type="entry name" value="PROTEIN-LYSINE N-METHYLTRANSFERASE EEF2KMT"/>
    <property type="match status" value="1"/>
</dbReference>
<protein>
    <submittedName>
        <fullName evidence="1">Uncharacterized protein</fullName>
    </submittedName>
</protein>
<accession>K0KNX7</accession>
<dbReference type="EMBL" id="CAIF01000292">
    <property type="protein sequence ID" value="CCH46980.1"/>
    <property type="molecule type" value="Genomic_DNA"/>
</dbReference>
<dbReference type="Gene3D" id="3.40.50.150">
    <property type="entry name" value="Vaccinia Virus protein VP39"/>
    <property type="match status" value="1"/>
</dbReference>
<sequence length="294" mass="33234">MDRLINNLFQRVPINEVVIPENIDSDLLLNKITEISQENPYYIKNFLNKLFKTDIDQDEFYELFAELIHAKPMDVTHPDIITYKVGDTKIKIKETPRVISGGGTTGLRTWEAALYLSNNFLSQNYKNILSGKSILELGTGTGLVSLYTILSENFQVKDLVITDGDSTLIESLGYNFQLNNLDLSKTKCQSLWWGIDHIPEGIDTILAADVTYDSSVIPSLVDCIRTGLEQGVKDAFIAATIRNEETIVVFEKELTNVGLKWEIVDKCTKPGELENSSVWYAKTTPEIRIYKINK</sequence>
<gene>
    <name evidence="1" type="ORF">BN7_6587</name>
</gene>
<organism evidence="1 2">
    <name type="scientific">Wickerhamomyces ciferrii (strain ATCC 14091 / BCRC 22168 / CBS 111 / JCM 3599 / NBRC 0793 / NRRL Y-1031 F-60-10)</name>
    <name type="common">Yeast</name>
    <name type="synonym">Pichia ciferrii</name>
    <dbReference type="NCBI Taxonomy" id="1206466"/>
    <lineage>
        <taxon>Eukaryota</taxon>
        <taxon>Fungi</taxon>
        <taxon>Dikarya</taxon>
        <taxon>Ascomycota</taxon>
        <taxon>Saccharomycotina</taxon>
        <taxon>Saccharomycetes</taxon>
        <taxon>Phaffomycetales</taxon>
        <taxon>Wickerhamomycetaceae</taxon>
        <taxon>Wickerhamomyces</taxon>
    </lineage>
</organism>
<dbReference type="FunCoup" id="K0KNX7">
    <property type="interactions" value="524"/>
</dbReference>
<dbReference type="HOGENOM" id="CLU_038942_1_1_1"/>
<dbReference type="SUPFAM" id="SSF53335">
    <property type="entry name" value="S-adenosyl-L-methionine-dependent methyltransferases"/>
    <property type="match status" value="1"/>
</dbReference>
<comment type="caution">
    <text evidence="1">The sequence shown here is derived from an EMBL/GenBank/DDBJ whole genome shotgun (WGS) entry which is preliminary data.</text>
</comment>
<reference evidence="1 2" key="1">
    <citation type="journal article" date="2012" name="Eukaryot. Cell">
        <title>Draft genome sequence of Wickerhamomyces ciferrii NRRL Y-1031 F-60-10.</title>
        <authorList>
            <person name="Schneider J."/>
            <person name="Andrea H."/>
            <person name="Blom J."/>
            <person name="Jaenicke S."/>
            <person name="Ruckert C."/>
            <person name="Schorsch C."/>
            <person name="Szczepanowski R."/>
            <person name="Farwick M."/>
            <person name="Goesmann A."/>
            <person name="Puhler A."/>
            <person name="Schaffer S."/>
            <person name="Tauch A."/>
            <person name="Kohler T."/>
            <person name="Brinkrolf K."/>
        </authorList>
    </citation>
    <scope>NUCLEOTIDE SEQUENCE [LARGE SCALE GENOMIC DNA]</scope>
    <source>
        <strain evidence="2">ATCC 14091 / BCRC 22168 / CBS 111 / JCM 3599 / NBRC 0793 / NRRL Y-1031 F-60-10</strain>
    </source>
</reference>
<dbReference type="InterPro" id="IPR029063">
    <property type="entry name" value="SAM-dependent_MTases_sf"/>
</dbReference>
<dbReference type="InParanoid" id="K0KNX7"/>
<dbReference type="Proteomes" id="UP000009328">
    <property type="component" value="Unassembled WGS sequence"/>
</dbReference>
<dbReference type="eggNOG" id="KOG2497">
    <property type="taxonomic scope" value="Eukaryota"/>
</dbReference>
<proteinExistence type="predicted"/>
<dbReference type="Pfam" id="PF10294">
    <property type="entry name" value="Methyltransf_16"/>
    <property type="match status" value="1"/>
</dbReference>
<dbReference type="PANTHER" id="PTHR14614">
    <property type="entry name" value="HEPATOCELLULAR CARCINOMA-ASSOCIATED ANTIGEN"/>
    <property type="match status" value="1"/>
</dbReference>
<dbReference type="GO" id="GO:0005737">
    <property type="term" value="C:cytoplasm"/>
    <property type="evidence" value="ECO:0007669"/>
    <property type="project" value="TreeGrafter"/>
</dbReference>